<evidence type="ECO:0000256" key="1">
    <source>
        <dbReference type="ARBA" id="ARBA00004496"/>
    </source>
</evidence>
<keyword evidence="3" id="KW-0677">Repeat</keyword>
<dbReference type="InterPro" id="IPR041337">
    <property type="entry name" value="hnRNP_Q_AcD"/>
</dbReference>
<accession>A0A8K0KD91</accession>
<reference evidence="7" key="1">
    <citation type="submission" date="2013-04" db="EMBL/GenBank/DDBJ databases">
        <authorList>
            <person name="Qu J."/>
            <person name="Murali S.C."/>
            <person name="Bandaranaike D."/>
            <person name="Bellair M."/>
            <person name="Blankenburg K."/>
            <person name="Chao H."/>
            <person name="Dinh H."/>
            <person name="Doddapaneni H."/>
            <person name="Downs B."/>
            <person name="Dugan-Rocha S."/>
            <person name="Elkadiri S."/>
            <person name="Gnanaolivu R.D."/>
            <person name="Hernandez B."/>
            <person name="Javaid M."/>
            <person name="Jayaseelan J.C."/>
            <person name="Lee S."/>
            <person name="Li M."/>
            <person name="Ming W."/>
            <person name="Munidasa M."/>
            <person name="Muniz J."/>
            <person name="Nguyen L."/>
            <person name="Ongeri F."/>
            <person name="Osuji N."/>
            <person name="Pu L.-L."/>
            <person name="Puazo M."/>
            <person name="Qu C."/>
            <person name="Quiroz J."/>
            <person name="Raj R."/>
            <person name="Weissenberger G."/>
            <person name="Xin Y."/>
            <person name="Zou X."/>
            <person name="Han Y."/>
            <person name="Richards S."/>
            <person name="Worley K."/>
            <person name="Muzny D."/>
            <person name="Gibbs R."/>
        </authorList>
    </citation>
    <scope>NUCLEOTIDE SEQUENCE</scope>
    <source>
        <strain evidence="7">Sampled in the wild</strain>
    </source>
</reference>
<dbReference type="PANTHER" id="PTHR21245">
    <property type="entry name" value="HETEROGENEOUS NUCLEAR RIBONUCLEOPROTEIN"/>
    <property type="match status" value="1"/>
</dbReference>
<dbReference type="InterPro" id="IPR006535">
    <property type="entry name" value="HnRNP_R/Q_splicing_fac"/>
</dbReference>
<dbReference type="FunFam" id="3.30.70.330:FF:000023">
    <property type="entry name" value="Heterogeneous nuclear ribonucleoprotein q isoform"/>
    <property type="match status" value="1"/>
</dbReference>
<sequence length="546" mass="62046">MAEENDATAVDQDESGDDNIVVTLGPVIQPSFEELNLPSKCHDKLVKFGLDEKVISSLEDIFKTEKLAPSDLDERALDALKEIPVDVALDVLTQFAESSLEHVSNKSAYLCGVMKTLRQKHKAGQKSQTSNITVKGPDQEKIKLILEKTGYSFEVTTGQRKYGGPPPEWMGPPPEHGCEVFCGRIPKDLYEDELIPLFEKYGRLWDLRLMMDPVTGANRGFAFITYIAMEAAKKAVQELDEYEIKPGKPLKVNLSVPNLRLFIGNIPKSKDKEDLMAEFGKLTDGLTDVIIYSSPDDEKKNRGFCFLEYNSHKSASLAKRRLSSMKSKIWGLDIFVDWADPQQEPDEETMSKVKVLYVRNLTIHCTEKNLKEAFEVYGIVERVKKMKDYAFIHFEEREDALKAMKELNGIELGGSNIEITLAKPPFDKKKKEGMLRAREKRTMRMLFNKGCAERYTAHAVHTSRLMHPNAALAAHVLAGDGYSRGENYFDFEKYGYGGGYTDPFYEDYFGYDDMMYDFQHPPSIPLIRPPVHVKPSSEYIRPRVAW</sequence>
<dbReference type="EMBL" id="KZ308679">
    <property type="protein sequence ID" value="KAG8232996.1"/>
    <property type="molecule type" value="Genomic_DNA"/>
</dbReference>
<evidence type="ECO:0000256" key="2">
    <source>
        <dbReference type="ARBA" id="ARBA00022490"/>
    </source>
</evidence>
<dbReference type="Proteomes" id="UP000792457">
    <property type="component" value="Unassembled WGS sequence"/>
</dbReference>
<dbReference type="NCBIfam" id="TIGR01648">
    <property type="entry name" value="hnRNP-R-Q"/>
    <property type="match status" value="1"/>
</dbReference>
<dbReference type="PROSITE" id="PS50102">
    <property type="entry name" value="RRM"/>
    <property type="match status" value="3"/>
</dbReference>
<protein>
    <recommendedName>
        <fullName evidence="6">RRM domain-containing protein</fullName>
    </recommendedName>
</protein>
<dbReference type="FunFam" id="3.30.70.330:FF:000024">
    <property type="entry name" value="Heterogeneous nuclear ribonucleoprotein q isoform"/>
    <property type="match status" value="1"/>
</dbReference>
<dbReference type="InterPro" id="IPR000504">
    <property type="entry name" value="RRM_dom"/>
</dbReference>
<dbReference type="OrthoDB" id="3800936at2759"/>
<dbReference type="Pfam" id="PF00076">
    <property type="entry name" value="RRM_1"/>
    <property type="match status" value="3"/>
</dbReference>
<dbReference type="FunFam" id="3.30.70.330:FF:000213">
    <property type="entry name" value="Uncharacterized protein, isoform R"/>
    <property type="match status" value="1"/>
</dbReference>
<dbReference type="Pfam" id="PF18360">
    <property type="entry name" value="hnRNP_Q_AcD"/>
    <property type="match status" value="1"/>
</dbReference>
<evidence type="ECO:0000256" key="3">
    <source>
        <dbReference type="ARBA" id="ARBA00022737"/>
    </source>
</evidence>
<comment type="caution">
    <text evidence="7">The sequence shown here is derived from an EMBL/GenBank/DDBJ whole genome shotgun (WGS) entry which is preliminary data.</text>
</comment>
<name>A0A8K0KD91_LADFU</name>
<evidence type="ECO:0000256" key="5">
    <source>
        <dbReference type="PROSITE-ProRule" id="PRU00176"/>
    </source>
</evidence>
<dbReference type="Gene3D" id="3.30.70.330">
    <property type="match status" value="3"/>
</dbReference>
<organism evidence="7 8">
    <name type="scientific">Ladona fulva</name>
    <name type="common">Scarce chaser dragonfly</name>
    <name type="synonym">Libellula fulva</name>
    <dbReference type="NCBI Taxonomy" id="123851"/>
    <lineage>
        <taxon>Eukaryota</taxon>
        <taxon>Metazoa</taxon>
        <taxon>Ecdysozoa</taxon>
        <taxon>Arthropoda</taxon>
        <taxon>Hexapoda</taxon>
        <taxon>Insecta</taxon>
        <taxon>Pterygota</taxon>
        <taxon>Palaeoptera</taxon>
        <taxon>Odonata</taxon>
        <taxon>Epiprocta</taxon>
        <taxon>Anisoptera</taxon>
        <taxon>Libelluloidea</taxon>
        <taxon>Libellulidae</taxon>
        <taxon>Ladona</taxon>
    </lineage>
</organism>
<evidence type="ECO:0000256" key="4">
    <source>
        <dbReference type="ARBA" id="ARBA00022884"/>
    </source>
</evidence>
<dbReference type="CDD" id="cd12251">
    <property type="entry name" value="RRM3_hnRNPR_like"/>
    <property type="match status" value="1"/>
</dbReference>
<keyword evidence="2" id="KW-0963">Cytoplasm</keyword>
<dbReference type="CDD" id="cd12249">
    <property type="entry name" value="RRM1_hnRNPR_like"/>
    <property type="match status" value="1"/>
</dbReference>
<feature type="domain" description="RRM" evidence="6">
    <location>
        <begin position="354"/>
        <end position="424"/>
    </location>
</feature>
<dbReference type="CDD" id="cd12250">
    <property type="entry name" value="RRM2_hnRNPR_like"/>
    <property type="match status" value="1"/>
</dbReference>
<reference evidence="7" key="2">
    <citation type="submission" date="2017-10" db="EMBL/GenBank/DDBJ databases">
        <title>Ladona fulva Genome sequencing and assembly.</title>
        <authorList>
            <person name="Murali S."/>
            <person name="Richards S."/>
            <person name="Bandaranaike D."/>
            <person name="Bellair M."/>
            <person name="Blankenburg K."/>
            <person name="Chao H."/>
            <person name="Dinh H."/>
            <person name="Doddapaneni H."/>
            <person name="Dugan-Rocha S."/>
            <person name="Elkadiri S."/>
            <person name="Gnanaolivu R."/>
            <person name="Hernandez B."/>
            <person name="Skinner E."/>
            <person name="Javaid M."/>
            <person name="Lee S."/>
            <person name="Li M."/>
            <person name="Ming W."/>
            <person name="Munidasa M."/>
            <person name="Muniz J."/>
            <person name="Nguyen L."/>
            <person name="Hughes D."/>
            <person name="Osuji N."/>
            <person name="Pu L.-L."/>
            <person name="Puazo M."/>
            <person name="Qu C."/>
            <person name="Quiroz J."/>
            <person name="Raj R."/>
            <person name="Weissenberger G."/>
            <person name="Xin Y."/>
            <person name="Zou X."/>
            <person name="Han Y."/>
            <person name="Worley K."/>
            <person name="Muzny D."/>
            <person name="Gibbs R."/>
        </authorList>
    </citation>
    <scope>NUCLEOTIDE SEQUENCE</scope>
    <source>
        <strain evidence="7">Sampled in the wild</strain>
    </source>
</reference>
<comment type="subcellular location">
    <subcellularLocation>
        <location evidence="1">Cytoplasm</location>
    </subcellularLocation>
</comment>
<keyword evidence="4 5" id="KW-0694">RNA-binding</keyword>
<evidence type="ECO:0000313" key="8">
    <source>
        <dbReference type="Proteomes" id="UP000792457"/>
    </source>
</evidence>
<dbReference type="SMART" id="SM00360">
    <property type="entry name" value="RRM"/>
    <property type="match status" value="3"/>
</dbReference>
<dbReference type="SUPFAM" id="SSF54928">
    <property type="entry name" value="RNA-binding domain, RBD"/>
    <property type="match status" value="2"/>
</dbReference>
<evidence type="ECO:0000313" key="7">
    <source>
        <dbReference type="EMBL" id="KAG8232996.1"/>
    </source>
</evidence>
<dbReference type="GO" id="GO:0003723">
    <property type="term" value="F:RNA binding"/>
    <property type="evidence" value="ECO:0007669"/>
    <property type="project" value="UniProtKB-UniRule"/>
</dbReference>
<feature type="domain" description="RRM" evidence="6">
    <location>
        <begin position="178"/>
        <end position="257"/>
    </location>
</feature>
<dbReference type="InterPro" id="IPR012677">
    <property type="entry name" value="Nucleotide-bd_a/b_plait_sf"/>
</dbReference>
<gene>
    <name evidence="7" type="ORF">J437_LFUL013660</name>
</gene>
<keyword evidence="8" id="KW-1185">Reference proteome</keyword>
<feature type="domain" description="RRM" evidence="6">
    <location>
        <begin position="259"/>
        <end position="341"/>
    </location>
</feature>
<dbReference type="GO" id="GO:0005737">
    <property type="term" value="C:cytoplasm"/>
    <property type="evidence" value="ECO:0007669"/>
    <property type="project" value="UniProtKB-SubCell"/>
</dbReference>
<dbReference type="AlphaFoldDB" id="A0A8K0KD91"/>
<evidence type="ECO:0000259" key="6">
    <source>
        <dbReference type="PROSITE" id="PS50102"/>
    </source>
</evidence>
<dbReference type="InterPro" id="IPR035979">
    <property type="entry name" value="RBD_domain_sf"/>
</dbReference>
<proteinExistence type="predicted"/>